<evidence type="ECO:0000313" key="11">
    <source>
        <dbReference type="EMBL" id="TDY55955.1"/>
    </source>
</evidence>
<keyword evidence="12" id="KW-1185">Reference proteome</keyword>
<dbReference type="EC" id="2.7.8.-" evidence="8"/>
<feature type="transmembrane region" description="Helical" evidence="9">
    <location>
        <begin position="6"/>
        <end position="26"/>
    </location>
</feature>
<dbReference type="GO" id="GO:0032049">
    <property type="term" value="P:cardiolipin biosynthetic process"/>
    <property type="evidence" value="ECO:0007669"/>
    <property type="project" value="UniProtKB-UniRule"/>
</dbReference>
<keyword evidence="3" id="KW-0808">Transferase</keyword>
<dbReference type="GO" id="GO:0008808">
    <property type="term" value="F:cardiolipin synthase activity"/>
    <property type="evidence" value="ECO:0007669"/>
    <property type="project" value="UniProtKB-UniRule"/>
</dbReference>
<evidence type="ECO:0000256" key="8">
    <source>
        <dbReference type="NCBIfam" id="TIGR04265"/>
    </source>
</evidence>
<dbReference type="Gene3D" id="3.30.870.10">
    <property type="entry name" value="Endonuclease Chain A"/>
    <property type="match status" value="2"/>
</dbReference>
<dbReference type="SUPFAM" id="SSF56024">
    <property type="entry name" value="Phospholipase D/nuclease"/>
    <property type="match status" value="2"/>
</dbReference>
<dbReference type="EMBL" id="SORI01000020">
    <property type="protein sequence ID" value="TDY55955.1"/>
    <property type="molecule type" value="Genomic_DNA"/>
</dbReference>
<dbReference type="NCBIfam" id="TIGR04265">
    <property type="entry name" value="bac_cardiolipin"/>
    <property type="match status" value="1"/>
</dbReference>
<dbReference type="OrthoDB" id="9762009at2"/>
<dbReference type="CDD" id="cd09152">
    <property type="entry name" value="PLDc_EcCLS_like_1"/>
    <property type="match status" value="1"/>
</dbReference>
<evidence type="ECO:0000256" key="4">
    <source>
        <dbReference type="ARBA" id="ARBA00022692"/>
    </source>
</evidence>
<dbReference type="Proteomes" id="UP000295066">
    <property type="component" value="Unassembled WGS sequence"/>
</dbReference>
<feature type="domain" description="PLD phosphodiesterase" evidence="10">
    <location>
        <begin position="218"/>
        <end position="245"/>
    </location>
</feature>
<protein>
    <recommendedName>
        <fullName evidence="8">Cardiolipin synthase</fullName>
        <ecNumber evidence="8">2.7.8.-</ecNumber>
    </recommendedName>
</protein>
<evidence type="ECO:0000313" key="12">
    <source>
        <dbReference type="Proteomes" id="UP000295066"/>
    </source>
</evidence>
<dbReference type="PANTHER" id="PTHR21248">
    <property type="entry name" value="CARDIOLIPIN SYNTHASE"/>
    <property type="match status" value="1"/>
</dbReference>
<feature type="domain" description="PLD phosphodiesterase" evidence="10">
    <location>
        <begin position="394"/>
        <end position="421"/>
    </location>
</feature>
<dbReference type="PANTHER" id="PTHR21248:SF22">
    <property type="entry name" value="PHOSPHOLIPASE D"/>
    <property type="match status" value="1"/>
</dbReference>
<keyword evidence="5" id="KW-0677">Repeat</keyword>
<dbReference type="InterPro" id="IPR022924">
    <property type="entry name" value="Cardiolipin_synthase"/>
</dbReference>
<feature type="transmembrane region" description="Helical" evidence="9">
    <location>
        <begin position="38"/>
        <end position="56"/>
    </location>
</feature>
<keyword evidence="2" id="KW-1003">Cell membrane</keyword>
<gene>
    <name evidence="11" type="ORF">C8D99_12036</name>
</gene>
<sequence length="481" mass="54404">MTAGVFLYSFYDLSSIAIRIFMLCYIPQRHSPTTAMSWLLAIYFWPWMGFLLYIAFGSTALPRERIERHEALLRSLTADKATFRRILDDESHWLPEELVRFGALGKKLGDMCITTGNSFLLIDREEDFLNKLCADIDGAKESVHLLYYIFALDSMTERLFASLEGAAARGAECRLLVDALGAKPFLKKDASRLRSSGVRVEKALPPGLFRRTATTARYDLRNHRKIAVIDGRIGYTGSHNVTEPSYGGKAGGRLWKDLTLRLTGPVVLQLQGVFMEDWYVETRELLPTEQVFPRPERTGQAIVQTVPSGPSYPWQNYQRLVVAALHGAKKRVVITTPYLIPDDELLHALETAALGDVRIQLVIPERSDQFLVGSAAKAYFDVLLDMGVEIYLFQENILHSKTMTVDHSLAFLGTSNFDIRSFALNFELNLVLYGTEETSAIRMAQERYIAESRRLTAEEWNGRPRVLRVVHGVTKLFSPLL</sequence>
<dbReference type="InterPro" id="IPR025202">
    <property type="entry name" value="PLD-like_dom"/>
</dbReference>
<organism evidence="11 12">
    <name type="scientific">Aminivibrio pyruvatiphilus</name>
    <dbReference type="NCBI Taxonomy" id="1005740"/>
    <lineage>
        <taxon>Bacteria</taxon>
        <taxon>Thermotogati</taxon>
        <taxon>Synergistota</taxon>
        <taxon>Synergistia</taxon>
        <taxon>Synergistales</taxon>
        <taxon>Aminobacteriaceae</taxon>
        <taxon>Aminivibrio</taxon>
    </lineage>
</organism>
<dbReference type="SMART" id="SM00155">
    <property type="entry name" value="PLDc"/>
    <property type="match status" value="2"/>
</dbReference>
<keyword evidence="4 9" id="KW-0812">Transmembrane</keyword>
<name>A0A4V3HFV9_9BACT</name>
<evidence type="ECO:0000259" key="10">
    <source>
        <dbReference type="PROSITE" id="PS50035"/>
    </source>
</evidence>
<dbReference type="GO" id="GO:0005886">
    <property type="term" value="C:plasma membrane"/>
    <property type="evidence" value="ECO:0007669"/>
    <property type="project" value="UniProtKB-SubCell"/>
</dbReference>
<evidence type="ECO:0000256" key="2">
    <source>
        <dbReference type="ARBA" id="ARBA00022475"/>
    </source>
</evidence>
<proteinExistence type="predicted"/>
<evidence type="ECO:0000256" key="7">
    <source>
        <dbReference type="ARBA" id="ARBA00023136"/>
    </source>
</evidence>
<dbReference type="CDD" id="cd09158">
    <property type="entry name" value="PLDc_EcCLS_like_2"/>
    <property type="match status" value="1"/>
</dbReference>
<dbReference type="Pfam" id="PF13091">
    <property type="entry name" value="PLDc_2"/>
    <property type="match status" value="2"/>
</dbReference>
<evidence type="ECO:0000256" key="3">
    <source>
        <dbReference type="ARBA" id="ARBA00022679"/>
    </source>
</evidence>
<dbReference type="InterPro" id="IPR001736">
    <property type="entry name" value="PLipase_D/transphosphatidylase"/>
</dbReference>
<evidence type="ECO:0000256" key="9">
    <source>
        <dbReference type="SAM" id="Phobius"/>
    </source>
</evidence>
<reference evidence="11 12" key="1">
    <citation type="submission" date="2019-03" db="EMBL/GenBank/DDBJ databases">
        <title>Genomic Encyclopedia of Type Strains, Phase IV (KMG-IV): sequencing the most valuable type-strain genomes for metagenomic binning, comparative biology and taxonomic classification.</title>
        <authorList>
            <person name="Goeker M."/>
        </authorList>
    </citation>
    <scope>NUCLEOTIDE SEQUENCE [LARGE SCALE GENOMIC DNA]</scope>
    <source>
        <strain evidence="11 12">DSM 25964</strain>
    </source>
</reference>
<accession>A0A4V3HFV9</accession>
<evidence type="ECO:0000256" key="5">
    <source>
        <dbReference type="ARBA" id="ARBA00022737"/>
    </source>
</evidence>
<keyword evidence="6 9" id="KW-1133">Transmembrane helix</keyword>
<evidence type="ECO:0000256" key="1">
    <source>
        <dbReference type="ARBA" id="ARBA00004236"/>
    </source>
</evidence>
<dbReference type="RefSeq" id="WP_133958813.1">
    <property type="nucleotide sequence ID" value="NZ_SORI01000020.1"/>
</dbReference>
<keyword evidence="7 9" id="KW-0472">Membrane</keyword>
<comment type="caution">
    <text evidence="11">The sequence shown here is derived from an EMBL/GenBank/DDBJ whole genome shotgun (WGS) entry which is preliminary data.</text>
</comment>
<dbReference type="PROSITE" id="PS50035">
    <property type="entry name" value="PLD"/>
    <property type="match status" value="2"/>
</dbReference>
<evidence type="ECO:0000256" key="6">
    <source>
        <dbReference type="ARBA" id="ARBA00022989"/>
    </source>
</evidence>
<dbReference type="AlphaFoldDB" id="A0A4V3HFV9"/>
<comment type="subcellular location">
    <subcellularLocation>
        <location evidence="1">Cell membrane</location>
    </subcellularLocation>
</comment>